<evidence type="ECO:0000313" key="1">
    <source>
        <dbReference type="EMBL" id="HER40953.1"/>
    </source>
</evidence>
<dbReference type="EMBL" id="DSEE01000506">
    <property type="protein sequence ID" value="HER40953.1"/>
    <property type="molecule type" value="Genomic_DNA"/>
</dbReference>
<sequence>MRKLLFFLLLAVEVSGQNIAVKKGIVTDSLKVSDSLDESFALYLPMAFSEQKKWPLILLFDSEGRGKTAAQLFRNTAEQQGYIIASSNNITAEKDLLENVKTAVRLANMVTGTFPVDSRQVSTAGTMEGGKVASSLPVLYPDILGVVAVGNHWINFDRLDKKNNFTFIGMVGDEHFTSASMKMTAEALENMKFPSQVYTFEGNGDWPGPQMINSAVGSLTLEAMKEGLRPRDPALIEELFNQDLSRANELMSKTKLVEAYSFLSLLEEKYRGLYPTDAVEEKLRQLERSRNYREQDRQLTSVLEKEKRLLNDFIYYLGEDIQTENFENLGWWNYQKMELDSLSAKGGAEGKMARRLESLIIELAEAYSEDLVERHASLEKKMLANMILTIFDPSDFGAYKKIISLSAQDDDFGTALFYLEEMLKHGYKNKDELYNIPGTLGLKLTPEYNLLIEKYLGSSRYYDNQ</sequence>
<gene>
    <name evidence="1" type="ORF">ENO10_07015</name>
</gene>
<name>A0A7C2R4P1_9FLAO</name>
<comment type="caution">
    <text evidence="1">The sequence shown here is derived from an EMBL/GenBank/DDBJ whole genome shotgun (WGS) entry which is preliminary data.</text>
</comment>
<dbReference type="SUPFAM" id="SSF53474">
    <property type="entry name" value="alpha/beta-Hydrolases"/>
    <property type="match status" value="1"/>
</dbReference>
<proteinExistence type="predicted"/>
<reference evidence="1" key="1">
    <citation type="journal article" date="2020" name="mSystems">
        <title>Genome- and Community-Level Interaction Insights into Carbon Utilization and Element Cycling Functions of Hydrothermarchaeota in Hydrothermal Sediment.</title>
        <authorList>
            <person name="Zhou Z."/>
            <person name="Liu Y."/>
            <person name="Xu W."/>
            <person name="Pan J."/>
            <person name="Luo Z.H."/>
            <person name="Li M."/>
        </authorList>
    </citation>
    <scope>NUCLEOTIDE SEQUENCE [LARGE SCALE GENOMIC DNA]</scope>
    <source>
        <strain evidence="1">SpSt-1235</strain>
    </source>
</reference>
<dbReference type="Gene3D" id="3.40.50.1820">
    <property type="entry name" value="alpha/beta hydrolase"/>
    <property type="match status" value="1"/>
</dbReference>
<dbReference type="AlphaFoldDB" id="A0A7C2R4P1"/>
<dbReference type="Proteomes" id="UP000885753">
    <property type="component" value="Unassembled WGS sequence"/>
</dbReference>
<accession>A0A7C2R4P1</accession>
<organism evidence="1">
    <name type="scientific">Salinimicrobium catena</name>
    <dbReference type="NCBI Taxonomy" id="390640"/>
    <lineage>
        <taxon>Bacteria</taxon>
        <taxon>Pseudomonadati</taxon>
        <taxon>Bacteroidota</taxon>
        <taxon>Flavobacteriia</taxon>
        <taxon>Flavobacteriales</taxon>
        <taxon>Flavobacteriaceae</taxon>
        <taxon>Salinimicrobium</taxon>
    </lineage>
</organism>
<evidence type="ECO:0008006" key="2">
    <source>
        <dbReference type="Google" id="ProtNLM"/>
    </source>
</evidence>
<protein>
    <recommendedName>
        <fullName evidence="2">Alpha/beta hydrolase</fullName>
    </recommendedName>
</protein>
<dbReference type="InterPro" id="IPR029058">
    <property type="entry name" value="AB_hydrolase_fold"/>
</dbReference>